<sequence length="263" mass="29952">MENNKKKLRILCLHGMAQNAILFEKQTSKFLQDLKDQVELVERATKVGELVPKEERPYAWWFIPKVKPMDSDGFFYGFKESIEYVQRVLLEQGPFDGILGFSQGACLTGCLAHMLDKRDFLIPADFPHPPLKFVIIIGGFILSSQPATEHILFPITAKQKVQTPSMHVIGELDTIILPERSDALVDGFERPFVFRHPGGYAKINKSIFLYDMEKNINGLFSSNSLLLLILLLLDTLSQKLRAVEKVFLNSYLQSLKLIDLKQP</sequence>
<comment type="caution">
    <text evidence="3">The sequence shown here is derived from an EMBL/GenBank/DDBJ whole genome shotgun (WGS) entry which is preliminary data.</text>
</comment>
<dbReference type="Pfam" id="PF03959">
    <property type="entry name" value="FSH1"/>
    <property type="match status" value="1"/>
</dbReference>
<evidence type="ECO:0000313" key="3">
    <source>
        <dbReference type="EMBL" id="KAG2221140.1"/>
    </source>
</evidence>
<dbReference type="PANTHER" id="PTHR48070:SF6">
    <property type="entry name" value="ESTERASE OVCA2"/>
    <property type="match status" value="1"/>
</dbReference>
<feature type="domain" description="Serine hydrolase" evidence="2">
    <location>
        <begin position="6"/>
        <end position="199"/>
    </location>
</feature>
<dbReference type="Proteomes" id="UP000646827">
    <property type="component" value="Unassembled WGS sequence"/>
</dbReference>
<protein>
    <recommendedName>
        <fullName evidence="2">Serine hydrolase domain-containing protein</fullName>
    </recommendedName>
</protein>
<evidence type="ECO:0000313" key="4">
    <source>
        <dbReference type="Proteomes" id="UP000646827"/>
    </source>
</evidence>
<organism evidence="3 4">
    <name type="scientific">Circinella minor</name>
    <dbReference type="NCBI Taxonomy" id="1195481"/>
    <lineage>
        <taxon>Eukaryota</taxon>
        <taxon>Fungi</taxon>
        <taxon>Fungi incertae sedis</taxon>
        <taxon>Mucoromycota</taxon>
        <taxon>Mucoromycotina</taxon>
        <taxon>Mucoromycetes</taxon>
        <taxon>Mucorales</taxon>
        <taxon>Lichtheimiaceae</taxon>
        <taxon>Circinella</taxon>
    </lineage>
</organism>
<dbReference type="AlphaFoldDB" id="A0A8H7S1V9"/>
<dbReference type="GO" id="GO:0005737">
    <property type="term" value="C:cytoplasm"/>
    <property type="evidence" value="ECO:0007669"/>
    <property type="project" value="TreeGrafter"/>
</dbReference>
<dbReference type="EMBL" id="JAEPRB010000118">
    <property type="protein sequence ID" value="KAG2221140.1"/>
    <property type="molecule type" value="Genomic_DNA"/>
</dbReference>
<dbReference type="PANTHER" id="PTHR48070">
    <property type="entry name" value="ESTERASE OVCA2"/>
    <property type="match status" value="1"/>
</dbReference>
<evidence type="ECO:0000259" key="2">
    <source>
        <dbReference type="Pfam" id="PF03959"/>
    </source>
</evidence>
<reference evidence="3 4" key="1">
    <citation type="submission" date="2020-12" db="EMBL/GenBank/DDBJ databases">
        <title>Metabolic potential, ecology and presence of endohyphal bacteria is reflected in genomic diversity of Mucoromycotina.</title>
        <authorList>
            <person name="Muszewska A."/>
            <person name="Okrasinska A."/>
            <person name="Steczkiewicz K."/>
            <person name="Drgas O."/>
            <person name="Orlowska M."/>
            <person name="Perlinska-Lenart U."/>
            <person name="Aleksandrzak-Piekarczyk T."/>
            <person name="Szatraj K."/>
            <person name="Zielenkiewicz U."/>
            <person name="Pilsyk S."/>
            <person name="Malc E."/>
            <person name="Mieczkowski P."/>
            <person name="Kruszewska J.S."/>
            <person name="Biernat P."/>
            <person name="Pawlowska J."/>
        </authorList>
    </citation>
    <scope>NUCLEOTIDE SEQUENCE [LARGE SCALE GENOMIC DNA]</scope>
    <source>
        <strain evidence="3 4">CBS 142.35</strain>
    </source>
</reference>
<dbReference type="GO" id="GO:0005634">
    <property type="term" value="C:nucleus"/>
    <property type="evidence" value="ECO:0007669"/>
    <property type="project" value="TreeGrafter"/>
</dbReference>
<accession>A0A8H7S1V9</accession>
<dbReference type="SUPFAM" id="SSF53474">
    <property type="entry name" value="alpha/beta-Hydrolases"/>
    <property type="match status" value="1"/>
</dbReference>
<proteinExistence type="predicted"/>
<keyword evidence="4" id="KW-1185">Reference proteome</keyword>
<dbReference type="InterPro" id="IPR050593">
    <property type="entry name" value="LovG"/>
</dbReference>
<keyword evidence="1" id="KW-0378">Hydrolase</keyword>
<name>A0A8H7S1V9_9FUNG</name>
<dbReference type="Gene3D" id="3.40.50.1820">
    <property type="entry name" value="alpha/beta hydrolase"/>
    <property type="match status" value="1"/>
</dbReference>
<dbReference type="OrthoDB" id="414698at2759"/>
<dbReference type="InterPro" id="IPR029058">
    <property type="entry name" value="AB_hydrolase_fold"/>
</dbReference>
<gene>
    <name evidence="3" type="ORF">INT45_004449</name>
</gene>
<dbReference type="GO" id="GO:0016787">
    <property type="term" value="F:hydrolase activity"/>
    <property type="evidence" value="ECO:0007669"/>
    <property type="project" value="UniProtKB-KW"/>
</dbReference>
<evidence type="ECO:0000256" key="1">
    <source>
        <dbReference type="ARBA" id="ARBA00022801"/>
    </source>
</evidence>
<dbReference type="InterPro" id="IPR005645">
    <property type="entry name" value="FSH-like_dom"/>
</dbReference>